<dbReference type="STRING" id="886293.Sinac_4579"/>
<dbReference type="NCBIfam" id="TIGR02532">
    <property type="entry name" value="IV_pilin_GFxxxE"/>
    <property type="match status" value="1"/>
</dbReference>
<organism evidence="2 3">
    <name type="scientific">Singulisphaera acidiphila (strain ATCC BAA-1392 / DSM 18658 / VKM B-2454 / MOB10)</name>
    <dbReference type="NCBI Taxonomy" id="886293"/>
    <lineage>
        <taxon>Bacteria</taxon>
        <taxon>Pseudomonadati</taxon>
        <taxon>Planctomycetota</taxon>
        <taxon>Planctomycetia</taxon>
        <taxon>Isosphaerales</taxon>
        <taxon>Isosphaeraceae</taxon>
        <taxon>Singulisphaera</taxon>
    </lineage>
</organism>
<dbReference type="KEGG" id="saci:Sinac_4579"/>
<dbReference type="OrthoDB" id="255848at2"/>
<dbReference type="InterPro" id="IPR045584">
    <property type="entry name" value="Pilin-like"/>
</dbReference>
<name>L0DHM0_SINAD</name>
<keyword evidence="3" id="KW-1185">Reference proteome</keyword>
<sequence>MPNRCARPPRAFTLIELLVVIAIIAVLIALLLPAVQAAREAARRISCTNNLKQIGLALHNYESAMGVFPPAYVAQSRSTMPACTSAWGHTWSNYIMPYLEQGNKYNTLNFSYPAGFPPNTSVWEFPVATYLCPTDTRAEPSRTSFKITQTSYASVIGLTECIANNYGTGLTDRNAELCGAIFSEGMFGRNTFYRIANVSDGLSNTLMVGETSRFREESPLTRFNIANVGGSWSGDDLGTPARYASWSDTRISGGAYVVPKLNAPPYIGRPTWVVDPANGTNSTTWIDDPRSLTLGQFGFRSMHPGGANFLLGDGSVRFLKSSIDVRNYRALGTRAGGEVVGADGY</sequence>
<dbReference type="Proteomes" id="UP000010798">
    <property type="component" value="Chromosome"/>
</dbReference>
<dbReference type="PANTHER" id="PTHR30093">
    <property type="entry name" value="GENERAL SECRETION PATHWAY PROTEIN G"/>
    <property type="match status" value="1"/>
</dbReference>
<gene>
    <name evidence="2" type="ordered locus">Sinac_4579</name>
</gene>
<feature type="domain" description="DUF1559" evidence="1">
    <location>
        <begin position="36"/>
        <end position="325"/>
    </location>
</feature>
<dbReference type="PANTHER" id="PTHR30093:SF2">
    <property type="entry name" value="TYPE II SECRETION SYSTEM PROTEIN H"/>
    <property type="match status" value="1"/>
</dbReference>
<dbReference type="InterPro" id="IPR011453">
    <property type="entry name" value="DUF1559"/>
</dbReference>
<evidence type="ECO:0000313" key="3">
    <source>
        <dbReference type="Proteomes" id="UP000010798"/>
    </source>
</evidence>
<protein>
    <submittedName>
        <fullName evidence="2">Prepilin-type N-terminal cleavage/methylation domain-containing protein</fullName>
    </submittedName>
</protein>
<evidence type="ECO:0000313" key="2">
    <source>
        <dbReference type="EMBL" id="AGA28757.1"/>
    </source>
</evidence>
<dbReference type="EMBL" id="CP003364">
    <property type="protein sequence ID" value="AGA28757.1"/>
    <property type="molecule type" value="Genomic_DNA"/>
</dbReference>
<dbReference type="SUPFAM" id="SSF54523">
    <property type="entry name" value="Pili subunits"/>
    <property type="match status" value="1"/>
</dbReference>
<dbReference type="HOGENOM" id="CLU_041661_0_0_0"/>
<dbReference type="Pfam" id="PF07963">
    <property type="entry name" value="N_methyl"/>
    <property type="match status" value="1"/>
</dbReference>
<reference evidence="2 3" key="1">
    <citation type="submission" date="2012-02" db="EMBL/GenBank/DDBJ databases">
        <title>Complete sequence of chromosome of Singulisphaera acidiphila DSM 18658.</title>
        <authorList>
            <consortium name="US DOE Joint Genome Institute (JGI-PGF)"/>
            <person name="Lucas S."/>
            <person name="Copeland A."/>
            <person name="Lapidus A."/>
            <person name="Glavina del Rio T."/>
            <person name="Dalin E."/>
            <person name="Tice H."/>
            <person name="Bruce D."/>
            <person name="Goodwin L."/>
            <person name="Pitluck S."/>
            <person name="Peters L."/>
            <person name="Ovchinnikova G."/>
            <person name="Chertkov O."/>
            <person name="Kyrpides N."/>
            <person name="Mavromatis K."/>
            <person name="Ivanova N."/>
            <person name="Brettin T."/>
            <person name="Detter J.C."/>
            <person name="Han C."/>
            <person name="Larimer F."/>
            <person name="Land M."/>
            <person name="Hauser L."/>
            <person name="Markowitz V."/>
            <person name="Cheng J.-F."/>
            <person name="Hugenholtz P."/>
            <person name="Woyke T."/>
            <person name="Wu D."/>
            <person name="Tindall B."/>
            <person name="Pomrenke H."/>
            <person name="Brambilla E."/>
            <person name="Klenk H.-P."/>
            <person name="Eisen J.A."/>
        </authorList>
    </citation>
    <scope>NUCLEOTIDE SEQUENCE [LARGE SCALE GENOMIC DNA]</scope>
    <source>
        <strain evidence="3">ATCC BAA-1392 / DSM 18658 / VKM B-2454 / MOB10</strain>
    </source>
</reference>
<dbReference type="Gene3D" id="3.30.700.10">
    <property type="entry name" value="Glycoprotein, Type 4 Pilin"/>
    <property type="match status" value="1"/>
</dbReference>
<dbReference type="Pfam" id="PF07596">
    <property type="entry name" value="SBP_bac_10"/>
    <property type="match status" value="1"/>
</dbReference>
<dbReference type="eggNOG" id="COG2165">
    <property type="taxonomic scope" value="Bacteria"/>
</dbReference>
<accession>L0DHM0</accession>
<dbReference type="RefSeq" id="WP_015247873.1">
    <property type="nucleotide sequence ID" value="NC_019892.1"/>
</dbReference>
<dbReference type="NCBIfam" id="TIGR04294">
    <property type="entry name" value="pre_pil_HX9DG"/>
    <property type="match status" value="1"/>
</dbReference>
<proteinExistence type="predicted"/>
<evidence type="ECO:0000259" key="1">
    <source>
        <dbReference type="Pfam" id="PF07596"/>
    </source>
</evidence>
<dbReference type="InterPro" id="IPR027558">
    <property type="entry name" value="Pre_pil_HX9DG_C"/>
</dbReference>
<dbReference type="AlphaFoldDB" id="L0DHM0"/>
<dbReference type="InterPro" id="IPR012902">
    <property type="entry name" value="N_methyl_site"/>
</dbReference>